<organism evidence="3 4">
    <name type="scientific">Piscinibacter aquaticus</name>
    <dbReference type="NCBI Taxonomy" id="392597"/>
    <lineage>
        <taxon>Bacteria</taxon>
        <taxon>Pseudomonadati</taxon>
        <taxon>Pseudomonadota</taxon>
        <taxon>Betaproteobacteria</taxon>
        <taxon>Burkholderiales</taxon>
        <taxon>Sphaerotilaceae</taxon>
        <taxon>Piscinibacter</taxon>
    </lineage>
</organism>
<keyword evidence="1" id="KW-0175">Coiled coil</keyword>
<evidence type="ECO:0008006" key="5">
    <source>
        <dbReference type="Google" id="ProtNLM"/>
    </source>
</evidence>
<feature type="transmembrane region" description="Helical" evidence="2">
    <location>
        <begin position="240"/>
        <end position="260"/>
    </location>
</feature>
<protein>
    <recommendedName>
        <fullName evidence="5">Transmembrane protein</fullName>
    </recommendedName>
</protein>
<keyword evidence="2" id="KW-0472">Membrane</keyword>
<sequence>MNAPPQQEKKPLGFFRTVWQWLLAPGNQSSDHDDDIQKIDVAKLAKELNLAAEGKRLGEAGLPPPEATTLYGPESACVQRVEQARQGYVTWAQRRLNILSRDLGHSDVTSEVNRALQAHQEFEREASSVLNRHEGVLARLSEQARQRRRELQDFKARHRLTRDADYPDSTGRFKRIGFLGLLLLVEAGLNTKFFAEGLDLGLLGGAIEALTAAFFNVVIAFVLGWLVVRFVFHSSVAFKCLGVLGSACAVGVMVFVGLFISHYRGAVQSESARAWEVAGSALWDSPLALQGSAWGLFAVSITFAIFALLDGISFDDLHPHYGAYSRRARTAEDDHQDEMDAVREELEQLKQEQLQALDRTLERAQSSIAVFESTIRDKHSAGNRLATLMADADNSLEALLQTFRAENELARNGVPRPAYFDTYPKLRELPLPNFDTTADEQSLAMQKALVRRLVEGAEQLRGNIQTAFNKQFDGESPLATHFPGKEVA</sequence>
<keyword evidence="2" id="KW-1133">Transmembrane helix</keyword>
<keyword evidence="2" id="KW-0812">Transmembrane</keyword>
<feature type="transmembrane region" description="Helical" evidence="2">
    <location>
        <begin position="207"/>
        <end position="228"/>
    </location>
</feature>
<feature type="transmembrane region" description="Helical" evidence="2">
    <location>
        <begin position="291"/>
        <end position="309"/>
    </location>
</feature>
<feature type="coiled-coil region" evidence="1">
    <location>
        <begin position="332"/>
        <end position="374"/>
    </location>
</feature>
<accession>A0A5C6TZI9</accession>
<proteinExistence type="predicted"/>
<dbReference type="AlphaFoldDB" id="A0A5C6TZI9"/>
<evidence type="ECO:0000313" key="3">
    <source>
        <dbReference type="EMBL" id="TXC66037.1"/>
    </source>
</evidence>
<comment type="caution">
    <text evidence="3">The sequence shown here is derived from an EMBL/GenBank/DDBJ whole genome shotgun (WGS) entry which is preliminary data.</text>
</comment>
<evidence type="ECO:0000256" key="2">
    <source>
        <dbReference type="SAM" id="Phobius"/>
    </source>
</evidence>
<reference evidence="3 4" key="1">
    <citation type="submission" date="2019-08" db="EMBL/GenBank/DDBJ databases">
        <authorList>
            <person name="Khan S.A."/>
            <person name="Jeon C.O."/>
            <person name="Jeong S.E."/>
        </authorList>
    </citation>
    <scope>NUCLEOTIDE SEQUENCE [LARGE SCALE GENOMIC DNA]</scope>
    <source>
        <strain evidence="4">IMCC1728</strain>
    </source>
</reference>
<feature type="transmembrane region" description="Helical" evidence="2">
    <location>
        <begin position="176"/>
        <end position="195"/>
    </location>
</feature>
<dbReference type="Proteomes" id="UP000321832">
    <property type="component" value="Unassembled WGS sequence"/>
</dbReference>
<evidence type="ECO:0000256" key="1">
    <source>
        <dbReference type="SAM" id="Coils"/>
    </source>
</evidence>
<keyword evidence="4" id="KW-1185">Reference proteome</keyword>
<feature type="coiled-coil region" evidence="1">
    <location>
        <begin position="130"/>
        <end position="157"/>
    </location>
</feature>
<dbReference type="EMBL" id="VOPW01000001">
    <property type="protein sequence ID" value="TXC66037.1"/>
    <property type="molecule type" value="Genomic_DNA"/>
</dbReference>
<name>A0A5C6TZI9_9BURK</name>
<evidence type="ECO:0000313" key="4">
    <source>
        <dbReference type="Proteomes" id="UP000321832"/>
    </source>
</evidence>
<gene>
    <name evidence="3" type="ORF">FSC37_09265</name>
</gene>